<name>A0A2P5C123_PARAD</name>
<sequence length="70" mass="8048">MKLTQYACPPGTDPVNKYYIRFMELAQYTYALGIDPTLQIVKFMEALRQVIPKKIVTQHFDNLVDLIVAA</sequence>
<organism evidence="1 2">
    <name type="scientific">Parasponia andersonii</name>
    <name type="common">Sponia andersonii</name>
    <dbReference type="NCBI Taxonomy" id="3476"/>
    <lineage>
        <taxon>Eukaryota</taxon>
        <taxon>Viridiplantae</taxon>
        <taxon>Streptophyta</taxon>
        <taxon>Embryophyta</taxon>
        <taxon>Tracheophyta</taxon>
        <taxon>Spermatophyta</taxon>
        <taxon>Magnoliopsida</taxon>
        <taxon>eudicotyledons</taxon>
        <taxon>Gunneridae</taxon>
        <taxon>Pentapetalae</taxon>
        <taxon>rosids</taxon>
        <taxon>fabids</taxon>
        <taxon>Rosales</taxon>
        <taxon>Cannabaceae</taxon>
        <taxon>Parasponia</taxon>
    </lineage>
</organism>
<gene>
    <name evidence="1" type="ORF">PanWU01x14_192560</name>
</gene>
<dbReference type="Proteomes" id="UP000237105">
    <property type="component" value="Unassembled WGS sequence"/>
</dbReference>
<dbReference type="AlphaFoldDB" id="A0A2P5C123"/>
<protein>
    <submittedName>
        <fullName evidence="1">Uncharacterized protein</fullName>
    </submittedName>
</protein>
<evidence type="ECO:0000313" key="1">
    <source>
        <dbReference type="EMBL" id="PON54750.1"/>
    </source>
</evidence>
<reference evidence="2" key="1">
    <citation type="submission" date="2016-06" db="EMBL/GenBank/DDBJ databases">
        <title>Parallel loss of symbiosis genes in relatives of nitrogen-fixing non-legume Parasponia.</title>
        <authorList>
            <person name="Van Velzen R."/>
            <person name="Holmer R."/>
            <person name="Bu F."/>
            <person name="Rutten L."/>
            <person name="Van Zeijl A."/>
            <person name="Liu W."/>
            <person name="Santuari L."/>
            <person name="Cao Q."/>
            <person name="Sharma T."/>
            <person name="Shen D."/>
            <person name="Roswanjaya Y."/>
            <person name="Wardhani T."/>
            <person name="Kalhor M.S."/>
            <person name="Jansen J."/>
            <person name="Van den Hoogen J."/>
            <person name="Gungor B."/>
            <person name="Hartog M."/>
            <person name="Hontelez J."/>
            <person name="Verver J."/>
            <person name="Yang W.-C."/>
            <person name="Schijlen E."/>
            <person name="Repin R."/>
            <person name="Schilthuizen M."/>
            <person name="Schranz E."/>
            <person name="Heidstra R."/>
            <person name="Miyata K."/>
            <person name="Fedorova E."/>
            <person name="Kohlen W."/>
            <person name="Bisseling T."/>
            <person name="Smit S."/>
            <person name="Geurts R."/>
        </authorList>
    </citation>
    <scope>NUCLEOTIDE SEQUENCE [LARGE SCALE GENOMIC DNA]</scope>
    <source>
        <strain evidence="2">cv. WU1-14</strain>
    </source>
</reference>
<evidence type="ECO:0000313" key="2">
    <source>
        <dbReference type="Proteomes" id="UP000237105"/>
    </source>
</evidence>
<keyword evidence="2" id="KW-1185">Reference proteome</keyword>
<comment type="caution">
    <text evidence="1">The sequence shown here is derived from an EMBL/GenBank/DDBJ whole genome shotgun (WGS) entry which is preliminary data.</text>
</comment>
<dbReference type="OrthoDB" id="10426230at2759"/>
<accession>A0A2P5C123</accession>
<proteinExistence type="predicted"/>
<dbReference type="EMBL" id="JXTB01000190">
    <property type="protein sequence ID" value="PON54750.1"/>
    <property type="molecule type" value="Genomic_DNA"/>
</dbReference>